<accession>A0A8T1EMZ2</accession>
<evidence type="ECO:0000313" key="2">
    <source>
        <dbReference type="EMBL" id="KAG2953253.1"/>
    </source>
</evidence>
<protein>
    <submittedName>
        <fullName evidence="2">Uncharacterized protein</fullName>
    </submittedName>
</protein>
<name>A0A8T1EMZ2_9STRA</name>
<dbReference type="PANTHER" id="PTHR37031:SF2">
    <property type="entry name" value="PHOD-LIKE PHOSPHATASE METALLOPHOSPHATASE DOMAIN-CONTAINING PROTEIN"/>
    <property type="match status" value="1"/>
</dbReference>
<reference evidence="2" key="1">
    <citation type="submission" date="2018-10" db="EMBL/GenBank/DDBJ databases">
        <title>Effector identification in a new, highly contiguous assembly of the strawberry crown rot pathogen Phytophthora cactorum.</title>
        <authorList>
            <person name="Armitage A.D."/>
            <person name="Nellist C.F."/>
            <person name="Bates H."/>
            <person name="Vickerstaff R.J."/>
            <person name="Harrison R.J."/>
        </authorList>
    </citation>
    <scope>NUCLEOTIDE SEQUENCE</scope>
    <source>
        <strain evidence="2">4040</strain>
    </source>
</reference>
<sequence>MAALDHARALNGLLALPRLERMLRVYRTWVNVEGVEGGMALTRRELQCVLEFPELDHHVDFLFDTFRCVSSNRKQSVTPRVDLVTLLTTAAMLAQGALADKAGFVFQLVDLDTEDDIVEAELALVISTCCSGLYRLGLIENGDNLSEIDAMVVAYEAFDFVELEDGDKMTFVMFLKWCVFHPRPKALLGRISCLFSMCDAVRNMKDALEERTERLKNAETFLYYNDMHFGSLDEYAEKVRVVVGPIVGKVEATRVNVLLEVDTLTTVKCFAFALPQEGAEMERNCSVPTQECKVQSFQPELFTITGLSPGTAYVLRFLGIRKADRDRCVAVVTTKCRTPASSIPVETLPVPSSSRIRLLNHFIPGSRHQGPRSPETPVYQKIARDSYESPKSTLTIHYGIFLSPQKVSAMLDILKHGDKTRRDRETNECVLDMIKQEYRRVLGGPCVWELLCSHSNWCFDSNESVLFSGFPEWRSSRLAEFAVVGKDLIKLALPVWQSYIGALWGHPQNNANCLELGDGVILAPVMGHFDLQSESGEADCTRQISVVLKTFPSASAVLLLTRDPLFSRVRATYGSDISRSLNNTSVDNARQWRVVQELIEWNLSDVKRQFVMLSFDDVESYQTLVSVTNTALSFTQFVCGPVVDTHSSCTGHLRDQGHARPQTNPTNQLVVRHGALDRRPQYVQISSMRNVGEALMSSTDERQSSGDVDAPYASFQVQLFPLQGQHEINRILGPVVGCVSSRVARVLLECDAEGEIACVAVDRLTLQSHRVVGRVEPYRPVIFNMTELTPGRTYDLSFQGLQNDEPGIFQTPHEHLPAFRLLIVAEDRFLDGTTDVLASFGENLPPSYIGNVVDHFFPVTGMFQANVTVHIGYFVALAHDLQRTYCLLAQDQQKLGDFKLHDSVRSCVRQHWNTPKSQHLLARGAHWFPSIGVLRALLTQEDIPVSFLRVVQRVLAEYEHVGDFRSHCDLSSDRYLYRLQSGVAVLMIDTLEAMLDSEPLAPFVQLPEMLLSSSQWAALEYWLRVDHSQGAQVNQTESANTLVIMCDVPVISQCGESGELREMWHQNSRRNGDVGDSCGYRAVLGITSWGMYGKEQARLIHMIFRKLHQNPKFHVVFVCCGAFSSRTTITNKSTNLSFQQVVVGPISNSGLSQRREQAGSTEPTFADEELTACYSIQQEIPARTLKSQQYCSLELVPHSLGASSDVKFYTQHLGEARLILGPIIGRVTPRTARILIELDRPVSSLSCALIDPVTLQSYSTKAQVDAFTPTIIKVEGLHPDTRYTIKFEGLMENKDAVLGHVFTPAWVSLSSEWLVVNCNSMVDFLGLDTTSLPSANPQPRSQWPQILANGMVSFAAKLAGDASHGNGDTLGDHDDARHQNYNPWHSIEDEYLSEPLSGPQLLLHLGGQVDMSRAFTNEELSSLVVRLAGQVESSAHDEDSDDFQRLRSEVRYRLQEVYRVAWGVPPMNRVLRYTSNLMLLNNDADLYFNQRNICSILEKSGNRSVSDATLTKVVEILRGIAFELWQLYQNQLWVDLAERELKYGSKSSGNKVAFATTFGINRMVVANVSHEVYAYCNTVEAEAQKLLSSGAARSLDEPSSIPAVNLFSAPSWKVIDEALETSSSTPEVGQARAASTRPKNPVQQLVLVISGDLMMWGASKIYPALRTEIVKLFEKLFAWKFVDRVHREVAVICCRKNGSSISFMITDEKLCEKLTLTCVGSISEARELLHRDQKRAKGAVPVIVKGAAISKGFFSKRFSYASITNSTSLGSGLNVSVVEREKQPAAASDIGSQSTTRCRTFVSYRFVSDYRREFFDETLRFFPRVTLPKAVLGPVIGRMVLKEAPKAASDEPLAEGDPGDPVAMSYTVPILLEINADARVVCVVTDILANQDIRVVAVLTRYHPHVFEIPSLVPERRYVYRFEGIANSETRRGSFHTPSCTSVALNFVTVSSNFPEEMDESTDSLWAEIKKHVQVSWCGLDMVLHLGGQVPMQEAAFECFQWVRRELNIPQKSSEKDDHAASHEESLCQKVRQRLQQRYRLCWSVPNVRETLAHTSNWFLRSQADIAPFFRNHEVLNTKAAKLVLSEAKTIVADYQLSLMLHDSATDEITSELLSPRPDASTVLSPERSQNRNSEQPESSEKRFENDNSCTERVKSDEEEELGQNENELAVDNAFERRDTAQFIQTGEVGIFMCDMRSTLPDDVVTCNNRLVTPLTQQERAVIGEKQWLQLEKALKKKAIMIFVLCMELPLILTDAKHVDAMREEATFPEIDPVQEEAAGRWKLYDRQEISQHWVSCRRQLEQLLNLLFRWKAKHRGRDVIVLSGGMRVGLETMLHDRETKLSFRNLTVGPLTARVESDFANLPLAGVACPTFLGGARDERFTFAHKVVSSKNYLLTHAVVTREQTKGSEERGEVGGETKSASIETEFIADELADAAHPMTLYRRFPTWWANYVPMGKIVFWDDTVMMRAQSDEDVTALAQYLQDGREFTAALEVLFEKHQFAEAARMEELRSKHRRRRRGPEELRLSLRAVFAELWKVLPETHRQRVAYFQDEFVFDFLLGYLASDLFEDSEAQDDDVERPPLEFAAFSTLCRDFIFNAGMLNLCLVMQQEDERRALALQRAKARGQAAEREAQRSQQEQQRAEEEAELARLQRENPEEYAKRKLAEQEVARQEKLAKAEAARERRKAEKLRDVEEELAIAKEQRKLDKLAESGDDPQEFNRRRELLAARVRKLEERKRHRQAEEARRREMKEKKKKEKAAH</sequence>
<evidence type="ECO:0000313" key="3">
    <source>
        <dbReference type="Proteomes" id="UP000736787"/>
    </source>
</evidence>
<feature type="compositionally biased region" description="Basic and acidic residues" evidence="1">
    <location>
        <begin position="2703"/>
        <end position="2713"/>
    </location>
</feature>
<organism evidence="2 3">
    <name type="scientific">Phytophthora cactorum</name>
    <dbReference type="NCBI Taxonomy" id="29920"/>
    <lineage>
        <taxon>Eukaryota</taxon>
        <taxon>Sar</taxon>
        <taxon>Stramenopiles</taxon>
        <taxon>Oomycota</taxon>
        <taxon>Peronosporomycetes</taxon>
        <taxon>Peronosporales</taxon>
        <taxon>Peronosporaceae</taxon>
        <taxon>Phytophthora</taxon>
    </lineage>
</organism>
<dbReference type="PANTHER" id="PTHR37031">
    <property type="entry name" value="METALLOPHOSPHATASE BINDING DOMAIN PROTEIN"/>
    <property type="match status" value="1"/>
</dbReference>
<dbReference type="EMBL" id="RCMK01000027">
    <property type="protein sequence ID" value="KAG2953253.1"/>
    <property type="molecule type" value="Genomic_DNA"/>
</dbReference>
<feature type="region of interest" description="Disordered" evidence="1">
    <location>
        <begin position="2111"/>
        <end position="2168"/>
    </location>
</feature>
<feature type="region of interest" description="Disordered" evidence="1">
    <location>
        <begin position="2703"/>
        <end position="2763"/>
    </location>
</feature>
<feature type="region of interest" description="Disordered" evidence="1">
    <location>
        <begin position="2629"/>
        <end position="2661"/>
    </location>
</feature>
<gene>
    <name evidence="2" type="ORF">PC117_g2153</name>
</gene>
<feature type="compositionally biased region" description="Basic and acidic residues" evidence="1">
    <location>
        <begin position="2139"/>
        <end position="2156"/>
    </location>
</feature>
<feature type="compositionally biased region" description="Basic and acidic residues" evidence="1">
    <location>
        <begin position="2642"/>
        <end position="2661"/>
    </location>
</feature>
<comment type="caution">
    <text evidence="2">The sequence shown here is derived from an EMBL/GenBank/DDBJ whole genome shotgun (WGS) entry which is preliminary data.</text>
</comment>
<proteinExistence type="predicted"/>
<dbReference type="VEuPathDB" id="FungiDB:PC110_g5178"/>
<evidence type="ECO:0000256" key="1">
    <source>
        <dbReference type="SAM" id="MobiDB-lite"/>
    </source>
</evidence>
<feature type="compositionally biased region" description="Basic and acidic residues" evidence="1">
    <location>
        <begin position="2720"/>
        <end position="2754"/>
    </location>
</feature>
<feature type="compositionally biased region" description="Polar residues" evidence="1">
    <location>
        <begin position="2122"/>
        <end position="2137"/>
    </location>
</feature>
<dbReference type="VEuPathDB" id="FungiDB:PC110_g9960"/>
<dbReference type="Proteomes" id="UP000736787">
    <property type="component" value="Unassembled WGS sequence"/>
</dbReference>